<reference evidence="1 2" key="1">
    <citation type="submission" date="2021-06" db="EMBL/GenBank/DDBJ databases">
        <authorList>
            <person name="Kallberg Y."/>
            <person name="Tangrot J."/>
            <person name="Rosling A."/>
        </authorList>
    </citation>
    <scope>NUCLEOTIDE SEQUENCE [LARGE SCALE GENOMIC DNA]</scope>
    <source>
        <strain evidence="1 2">120-4 pot B 10/14</strain>
    </source>
</reference>
<dbReference type="Proteomes" id="UP000789901">
    <property type="component" value="Unassembled WGS sequence"/>
</dbReference>
<dbReference type="EMBL" id="CAJVQB010086935">
    <property type="protein sequence ID" value="CAG8847275.1"/>
    <property type="molecule type" value="Genomic_DNA"/>
</dbReference>
<keyword evidence="2" id="KW-1185">Reference proteome</keyword>
<accession>A0ABN7X4Z0</accession>
<proteinExistence type="predicted"/>
<name>A0ABN7X4Z0_GIGMA</name>
<evidence type="ECO:0000313" key="1">
    <source>
        <dbReference type="EMBL" id="CAG8847275.1"/>
    </source>
</evidence>
<organism evidence="1 2">
    <name type="scientific">Gigaspora margarita</name>
    <dbReference type="NCBI Taxonomy" id="4874"/>
    <lineage>
        <taxon>Eukaryota</taxon>
        <taxon>Fungi</taxon>
        <taxon>Fungi incertae sedis</taxon>
        <taxon>Mucoromycota</taxon>
        <taxon>Glomeromycotina</taxon>
        <taxon>Glomeromycetes</taxon>
        <taxon>Diversisporales</taxon>
        <taxon>Gigasporaceae</taxon>
        <taxon>Gigaspora</taxon>
    </lineage>
</organism>
<evidence type="ECO:0000313" key="2">
    <source>
        <dbReference type="Proteomes" id="UP000789901"/>
    </source>
</evidence>
<protein>
    <submittedName>
        <fullName evidence="1">33785_t:CDS:1</fullName>
    </submittedName>
</protein>
<sequence>MTSDYITYSESIQNVDAANVLEKDDLGVESYTLNNDPEDKIERLCREIEILKKTNCTLKSTLFSLISSYPKAFEPNQAKKPIVKNTLVIDCHWTYVKKIDQTGIKMSRSRDQQNFKVRWL</sequence>
<comment type="caution">
    <text evidence="1">The sequence shown here is derived from an EMBL/GenBank/DDBJ whole genome shotgun (WGS) entry which is preliminary data.</text>
</comment>
<feature type="non-terminal residue" evidence="1">
    <location>
        <position position="120"/>
    </location>
</feature>
<gene>
    <name evidence="1" type="ORF">GMARGA_LOCUS38586</name>
</gene>